<feature type="active site" description="Proton donor" evidence="2">
    <location>
        <position position="40"/>
    </location>
</feature>
<dbReference type="AlphaFoldDB" id="A0A062XUC9"/>
<dbReference type="STRING" id="1312852.EG19_11960"/>
<comment type="function">
    <text evidence="2">Hydrolyzes RNA 2',3'-cyclic phosphodiester to an RNA 2'-phosphomonoester.</text>
</comment>
<accession>A0A062XUC9</accession>
<feature type="domain" description="Phosphoesterase HXTX" evidence="3">
    <location>
        <begin position="97"/>
        <end position="175"/>
    </location>
</feature>
<dbReference type="InterPro" id="IPR014051">
    <property type="entry name" value="Phosphoesterase_HXTX"/>
</dbReference>
<protein>
    <recommendedName>
        <fullName evidence="2">RNA 2',3'-cyclic phosphodiesterase</fullName>
        <shortName evidence="2">RNA 2',3'-CPDase</shortName>
        <ecNumber evidence="2">3.1.4.58</ecNumber>
    </recommendedName>
</protein>
<feature type="short sequence motif" description="HXTX 1" evidence="2">
    <location>
        <begin position="40"/>
        <end position="43"/>
    </location>
</feature>
<proteinExistence type="inferred from homology"/>
<dbReference type="EMBL" id="JMFG01000008">
    <property type="protein sequence ID" value="KDA54423.1"/>
    <property type="molecule type" value="Genomic_DNA"/>
</dbReference>
<keyword evidence="1 2" id="KW-0378">Hydrolase</keyword>
<evidence type="ECO:0000256" key="1">
    <source>
        <dbReference type="ARBA" id="ARBA00022801"/>
    </source>
</evidence>
<dbReference type="EC" id="3.1.4.58" evidence="2"/>
<dbReference type="InterPro" id="IPR004175">
    <property type="entry name" value="RNA_CPDase"/>
</dbReference>
<evidence type="ECO:0000313" key="4">
    <source>
        <dbReference type="EMBL" id="KDA54423.1"/>
    </source>
</evidence>
<feature type="short sequence motif" description="HXTX 2" evidence="2">
    <location>
        <begin position="126"/>
        <end position="129"/>
    </location>
</feature>
<reference evidence="4 5" key="1">
    <citation type="submission" date="2014-04" db="EMBL/GenBank/DDBJ databases">
        <title>The Genome Sequence of Thermoanaerobaculum aquaticum MP-01, The First Cultivated Group 23 Acidobacterium.</title>
        <authorList>
            <person name="Stamps B.W."/>
            <person name="Losey N.A."/>
            <person name="Lawson P.A."/>
            <person name="Stevenson B.S."/>
        </authorList>
    </citation>
    <scope>NUCLEOTIDE SEQUENCE [LARGE SCALE GENOMIC DNA]</scope>
    <source>
        <strain evidence="4 5">MP-01</strain>
    </source>
</reference>
<dbReference type="PANTHER" id="PTHR35561">
    <property type="entry name" value="RNA 2',3'-CYCLIC PHOSPHODIESTERASE"/>
    <property type="match status" value="1"/>
</dbReference>
<keyword evidence="5" id="KW-1185">Reference proteome</keyword>
<feature type="domain" description="Phosphoesterase HXTX" evidence="3">
    <location>
        <begin position="19"/>
        <end position="92"/>
    </location>
</feature>
<evidence type="ECO:0000313" key="5">
    <source>
        <dbReference type="Proteomes" id="UP000027284"/>
    </source>
</evidence>
<organism evidence="4 5">
    <name type="scientific">Thermoanaerobaculum aquaticum</name>
    <dbReference type="NCBI Taxonomy" id="1312852"/>
    <lineage>
        <taxon>Bacteria</taxon>
        <taxon>Pseudomonadati</taxon>
        <taxon>Acidobacteriota</taxon>
        <taxon>Thermoanaerobaculia</taxon>
        <taxon>Thermoanaerobaculales</taxon>
        <taxon>Thermoanaerobaculaceae</taxon>
        <taxon>Thermoanaerobaculum</taxon>
    </lineage>
</organism>
<dbReference type="Pfam" id="PF02834">
    <property type="entry name" value="LigT_PEase"/>
    <property type="match status" value="2"/>
</dbReference>
<comment type="caution">
    <text evidence="4">The sequence shown here is derived from an EMBL/GenBank/DDBJ whole genome shotgun (WGS) entry which is preliminary data.</text>
</comment>
<dbReference type="Gene3D" id="3.90.1140.10">
    <property type="entry name" value="Cyclic phosphodiesterase"/>
    <property type="match status" value="1"/>
</dbReference>
<feature type="active site" description="Proton acceptor" evidence="2">
    <location>
        <position position="126"/>
    </location>
</feature>
<dbReference type="InterPro" id="IPR009097">
    <property type="entry name" value="Cyclic_Pdiesterase"/>
</dbReference>
<gene>
    <name evidence="4" type="ORF">EG19_11960</name>
</gene>
<dbReference type="NCBIfam" id="TIGR02258">
    <property type="entry name" value="2_5_ligase"/>
    <property type="match status" value="1"/>
</dbReference>
<dbReference type="GO" id="GO:0004113">
    <property type="term" value="F:2',3'-cyclic-nucleotide 3'-phosphodiesterase activity"/>
    <property type="evidence" value="ECO:0007669"/>
    <property type="project" value="InterPro"/>
</dbReference>
<dbReference type="PANTHER" id="PTHR35561:SF1">
    <property type="entry name" value="RNA 2',3'-CYCLIC PHOSPHODIESTERASE"/>
    <property type="match status" value="1"/>
</dbReference>
<dbReference type="OrthoDB" id="9789350at2"/>
<evidence type="ECO:0000259" key="3">
    <source>
        <dbReference type="Pfam" id="PF02834"/>
    </source>
</evidence>
<evidence type="ECO:0000256" key="2">
    <source>
        <dbReference type="HAMAP-Rule" id="MF_01940"/>
    </source>
</evidence>
<dbReference type="GO" id="GO:0008664">
    <property type="term" value="F:RNA 2',3'-cyclic 3'-phosphodiesterase activity"/>
    <property type="evidence" value="ECO:0007669"/>
    <property type="project" value="UniProtKB-EC"/>
</dbReference>
<dbReference type="SUPFAM" id="SSF55144">
    <property type="entry name" value="LigT-like"/>
    <property type="match status" value="1"/>
</dbReference>
<comment type="catalytic activity">
    <reaction evidence="2">
        <text>a 3'-end 2',3'-cyclophospho-ribonucleotide-RNA + H2O = a 3'-end 2'-phospho-ribonucleotide-RNA + H(+)</text>
        <dbReference type="Rhea" id="RHEA:11828"/>
        <dbReference type="Rhea" id="RHEA-COMP:10464"/>
        <dbReference type="Rhea" id="RHEA-COMP:17353"/>
        <dbReference type="ChEBI" id="CHEBI:15377"/>
        <dbReference type="ChEBI" id="CHEBI:15378"/>
        <dbReference type="ChEBI" id="CHEBI:83064"/>
        <dbReference type="ChEBI" id="CHEBI:173113"/>
        <dbReference type="EC" id="3.1.4.58"/>
    </reaction>
</comment>
<name>A0A062XUC9_9BACT</name>
<dbReference type="RefSeq" id="WP_053334855.1">
    <property type="nucleotide sequence ID" value="NZ_JMFG01000008.1"/>
</dbReference>
<dbReference type="HAMAP" id="MF_01940">
    <property type="entry name" value="RNA_CPDase"/>
    <property type="match status" value="1"/>
</dbReference>
<sequence>MRCFLAVELPQAQKATVMAGLARLKGKLPAARWVRPEGLHITLKFLGEQSEAQAASFLEALTQLLTEVPAEVKVSLHGGGFFPNAARPRVAWLGGQAPGLEAWAEASEEAASLIGVAREARPFSLHVTLARLERPWPEVACQRFLQEVASWQLAPFVAREVVLFESTLGPGGAVYSERARIPVGRP</sequence>
<comment type="similarity">
    <text evidence="2">Belongs to the 2H phosphoesterase superfamily. ThpR family.</text>
</comment>
<dbReference type="Proteomes" id="UP000027284">
    <property type="component" value="Unassembled WGS sequence"/>
</dbReference>